<sequence>MTTPMVHRHRCQANARERHRTQSVNRAFRALRRLIPTEPADRKLSKIEILKLAVSYIGHLFALLSLEHDIEGTGEIMNCTNVCWGTTHQGRLIQHQHLRYSWHDSSGIDRSLQPKCTFCHVAHLANPVR</sequence>
<name>A0ACC2PAT8_9HYME</name>
<dbReference type="Proteomes" id="UP001239111">
    <property type="component" value="Chromosome 2"/>
</dbReference>
<gene>
    <name evidence="1" type="ORF">QAD02_016005</name>
</gene>
<evidence type="ECO:0000313" key="1">
    <source>
        <dbReference type="EMBL" id="KAJ8680218.1"/>
    </source>
</evidence>
<protein>
    <submittedName>
        <fullName evidence="1">Uncharacterized protein</fullName>
    </submittedName>
</protein>
<organism evidence="1 2">
    <name type="scientific">Eretmocerus hayati</name>
    <dbReference type="NCBI Taxonomy" id="131215"/>
    <lineage>
        <taxon>Eukaryota</taxon>
        <taxon>Metazoa</taxon>
        <taxon>Ecdysozoa</taxon>
        <taxon>Arthropoda</taxon>
        <taxon>Hexapoda</taxon>
        <taxon>Insecta</taxon>
        <taxon>Pterygota</taxon>
        <taxon>Neoptera</taxon>
        <taxon>Endopterygota</taxon>
        <taxon>Hymenoptera</taxon>
        <taxon>Apocrita</taxon>
        <taxon>Proctotrupomorpha</taxon>
        <taxon>Chalcidoidea</taxon>
        <taxon>Aphelinidae</taxon>
        <taxon>Aphelininae</taxon>
        <taxon>Eretmocerus</taxon>
    </lineage>
</organism>
<reference evidence="1" key="1">
    <citation type="submission" date="2023-04" db="EMBL/GenBank/DDBJ databases">
        <title>A chromosome-level genome assembly of the parasitoid wasp Eretmocerus hayati.</title>
        <authorList>
            <person name="Zhong Y."/>
            <person name="Liu S."/>
            <person name="Liu Y."/>
        </authorList>
    </citation>
    <scope>NUCLEOTIDE SEQUENCE</scope>
    <source>
        <strain evidence="1">ZJU_SS_LIU_2023</strain>
    </source>
</reference>
<accession>A0ACC2PAT8</accession>
<keyword evidence="2" id="KW-1185">Reference proteome</keyword>
<evidence type="ECO:0000313" key="2">
    <source>
        <dbReference type="Proteomes" id="UP001239111"/>
    </source>
</evidence>
<proteinExistence type="predicted"/>
<comment type="caution">
    <text evidence="1">The sequence shown here is derived from an EMBL/GenBank/DDBJ whole genome shotgun (WGS) entry which is preliminary data.</text>
</comment>
<dbReference type="EMBL" id="CM056742">
    <property type="protein sequence ID" value="KAJ8680218.1"/>
    <property type="molecule type" value="Genomic_DNA"/>
</dbReference>